<proteinExistence type="predicted"/>
<dbReference type="EMBL" id="CP063458">
    <property type="protein sequence ID" value="QOV90102.1"/>
    <property type="molecule type" value="Genomic_DNA"/>
</dbReference>
<keyword evidence="1" id="KW-1133">Transmembrane helix</keyword>
<name>A0A7M2WY02_9BACT</name>
<dbReference type="AlphaFoldDB" id="A0A7M2WY02"/>
<keyword evidence="1" id="KW-0812">Transmembrane</keyword>
<feature type="transmembrane region" description="Helical" evidence="1">
    <location>
        <begin position="86"/>
        <end position="104"/>
    </location>
</feature>
<keyword evidence="3" id="KW-1185">Reference proteome</keyword>
<dbReference type="RefSeq" id="WP_206293174.1">
    <property type="nucleotide sequence ID" value="NZ_CP063458.1"/>
</dbReference>
<evidence type="ECO:0000313" key="2">
    <source>
        <dbReference type="EMBL" id="QOV90102.1"/>
    </source>
</evidence>
<dbReference type="Proteomes" id="UP000593765">
    <property type="component" value="Chromosome"/>
</dbReference>
<gene>
    <name evidence="2" type="ORF">IPV69_01645</name>
</gene>
<evidence type="ECO:0000313" key="3">
    <source>
        <dbReference type="Proteomes" id="UP000593765"/>
    </source>
</evidence>
<accession>A0A7M2WY02</accession>
<feature type="transmembrane region" description="Helical" evidence="1">
    <location>
        <begin position="31"/>
        <end position="48"/>
    </location>
</feature>
<keyword evidence="1" id="KW-0472">Membrane</keyword>
<dbReference type="KEGG" id="hbs:IPV69_01645"/>
<reference evidence="2 3" key="1">
    <citation type="submission" date="2020-10" db="EMBL/GenBank/DDBJ databases">
        <title>Wide distribution of Phycisphaera-like planctomycetes from WD2101 soil group in peatlands and genome analysis of the first cultivated representative.</title>
        <authorList>
            <person name="Dedysh S.N."/>
            <person name="Beletsky A.V."/>
            <person name="Ivanova A."/>
            <person name="Kulichevskaya I.S."/>
            <person name="Suzina N.E."/>
            <person name="Philippov D.A."/>
            <person name="Rakitin A.L."/>
            <person name="Mardanov A.V."/>
            <person name="Ravin N.V."/>
        </authorList>
    </citation>
    <scope>NUCLEOTIDE SEQUENCE [LARGE SCALE GENOMIC DNA]</scope>
    <source>
        <strain evidence="2 3">M1803</strain>
    </source>
</reference>
<protein>
    <submittedName>
        <fullName evidence="2">Uncharacterized protein</fullName>
    </submittedName>
</protein>
<organism evidence="2 3">
    <name type="scientific">Humisphaera borealis</name>
    <dbReference type="NCBI Taxonomy" id="2807512"/>
    <lineage>
        <taxon>Bacteria</taxon>
        <taxon>Pseudomonadati</taxon>
        <taxon>Planctomycetota</taxon>
        <taxon>Phycisphaerae</taxon>
        <taxon>Tepidisphaerales</taxon>
        <taxon>Tepidisphaeraceae</taxon>
        <taxon>Humisphaera</taxon>
    </lineage>
</organism>
<evidence type="ECO:0000256" key="1">
    <source>
        <dbReference type="SAM" id="Phobius"/>
    </source>
</evidence>
<sequence>MSSSESSATPRREYAPGEEIVAYAGSWYRKARYIMALIVFGCAAWFGYDGWVGYPKINADFDAAVARGEKPAKPRLPDLDIRLQKVLAVSLPGLGIAIIVWLRYNSRGCYRLKDDVLYVPGHPPVPLDAIRQIDKSKWDKKGIAYLDYELDSQPNAPAVKGSIKLDDFVYDQNPTDAIMAAIEEKVAPEESEIEATASDEA</sequence>